<feature type="compositionally biased region" description="Polar residues" evidence="1">
    <location>
        <begin position="333"/>
        <end position="350"/>
    </location>
</feature>
<dbReference type="EMBL" id="KZ348927">
    <property type="protein sequence ID" value="PIO65536.1"/>
    <property type="molecule type" value="Genomic_DNA"/>
</dbReference>
<feature type="compositionally biased region" description="Low complexity" evidence="1">
    <location>
        <begin position="313"/>
        <end position="327"/>
    </location>
</feature>
<feature type="compositionally biased region" description="Basic and acidic residues" evidence="1">
    <location>
        <begin position="77"/>
        <end position="93"/>
    </location>
</feature>
<evidence type="ECO:0000313" key="3">
    <source>
        <dbReference type="EMBL" id="PIO65536.1"/>
    </source>
</evidence>
<feature type="transmembrane region" description="Helical" evidence="2">
    <location>
        <begin position="22"/>
        <end position="45"/>
    </location>
</feature>
<keyword evidence="4" id="KW-1185">Reference proteome</keyword>
<dbReference type="OrthoDB" id="10620890at2759"/>
<feature type="compositionally biased region" description="Polar residues" evidence="1">
    <location>
        <begin position="243"/>
        <end position="260"/>
    </location>
</feature>
<feature type="compositionally biased region" description="Low complexity" evidence="1">
    <location>
        <begin position="175"/>
        <end position="197"/>
    </location>
</feature>
<keyword evidence="2" id="KW-1133">Transmembrane helix</keyword>
<name>A0A2G9U5L1_TELCI</name>
<feature type="compositionally biased region" description="Low complexity" evidence="1">
    <location>
        <begin position="205"/>
        <end position="233"/>
    </location>
</feature>
<gene>
    <name evidence="3" type="ORF">TELCIR_12787</name>
</gene>
<feature type="compositionally biased region" description="Basic and acidic residues" evidence="1">
    <location>
        <begin position="104"/>
        <end position="128"/>
    </location>
</feature>
<evidence type="ECO:0000313" key="4">
    <source>
        <dbReference type="Proteomes" id="UP000230423"/>
    </source>
</evidence>
<evidence type="ECO:0000256" key="1">
    <source>
        <dbReference type="SAM" id="MobiDB-lite"/>
    </source>
</evidence>
<feature type="compositionally biased region" description="Polar residues" evidence="1">
    <location>
        <begin position="291"/>
        <end position="304"/>
    </location>
</feature>
<reference evidence="3 4" key="1">
    <citation type="submission" date="2015-09" db="EMBL/GenBank/DDBJ databases">
        <title>Draft genome of the parasitic nematode Teladorsagia circumcincta isolate WARC Sus (inbred).</title>
        <authorList>
            <person name="Mitreva M."/>
        </authorList>
    </citation>
    <scope>NUCLEOTIDE SEQUENCE [LARGE SCALE GENOMIC DNA]</scope>
    <source>
        <strain evidence="3 4">S</strain>
    </source>
</reference>
<feature type="region of interest" description="Disordered" evidence="1">
    <location>
        <begin position="68"/>
        <end position="373"/>
    </location>
</feature>
<keyword evidence="2" id="KW-0472">Membrane</keyword>
<feature type="non-terminal residue" evidence="3">
    <location>
        <position position="1"/>
    </location>
</feature>
<accession>A0A2G9U5L1</accession>
<evidence type="ECO:0000256" key="2">
    <source>
        <dbReference type="SAM" id="Phobius"/>
    </source>
</evidence>
<sequence>VPYSEQVDSKVEKRVKELEDQVGTLSVLTTITLLLALLMVVLYILEMICSARANGKAASPQLPTAVVIQPKEEEDEKKEKDKLKREERDECRHNSNRHFPSKTKLLELDVKRPDKEKAGKEKLKEAEAKAQPVVSVPLGAPPPYAEARKDTVLAAGAPIPSTGAPLASEKKPKPESAGSSGTESTATALATLSPVSSKQRPPVPSSAISATQTPTTTAQSKTTAALSSAQGQPAQPPPLYQLKSTTAAPKTMPTQTSKSAAPSLPVPAKPPNIRTTKYSVVQPPGRKRKSPMTSPNQASSTIGRKTSGVPIERTLMSRSSSTRTGLSAPRSGPSKSTTSASGQTALQPTPGTDERKASPKPKGGYQAKHNTWV</sequence>
<protein>
    <submittedName>
        <fullName evidence="3">Uncharacterized protein</fullName>
    </submittedName>
</protein>
<dbReference type="Proteomes" id="UP000230423">
    <property type="component" value="Unassembled WGS sequence"/>
</dbReference>
<proteinExistence type="predicted"/>
<organism evidence="3 4">
    <name type="scientific">Teladorsagia circumcincta</name>
    <name type="common">Brown stomach worm</name>
    <name type="synonym">Ostertagia circumcincta</name>
    <dbReference type="NCBI Taxonomy" id="45464"/>
    <lineage>
        <taxon>Eukaryota</taxon>
        <taxon>Metazoa</taxon>
        <taxon>Ecdysozoa</taxon>
        <taxon>Nematoda</taxon>
        <taxon>Chromadorea</taxon>
        <taxon>Rhabditida</taxon>
        <taxon>Rhabditina</taxon>
        <taxon>Rhabditomorpha</taxon>
        <taxon>Strongyloidea</taxon>
        <taxon>Trichostrongylidae</taxon>
        <taxon>Teladorsagia</taxon>
    </lineage>
</organism>
<dbReference type="AlphaFoldDB" id="A0A2G9U5L1"/>
<keyword evidence="2" id="KW-0812">Transmembrane</keyword>